<evidence type="ECO:0000256" key="1">
    <source>
        <dbReference type="SAM" id="MobiDB-lite"/>
    </source>
</evidence>
<feature type="region of interest" description="Disordered" evidence="1">
    <location>
        <begin position="43"/>
        <end position="89"/>
    </location>
</feature>
<dbReference type="AlphaFoldDB" id="A0A6J8BWK2"/>
<accession>A0A6J8BWK2</accession>
<dbReference type="Proteomes" id="UP000507470">
    <property type="component" value="Unassembled WGS sequence"/>
</dbReference>
<keyword evidence="3" id="KW-1185">Reference proteome</keyword>
<reference evidence="2 3" key="1">
    <citation type="submission" date="2020-06" db="EMBL/GenBank/DDBJ databases">
        <authorList>
            <person name="Li R."/>
            <person name="Bekaert M."/>
        </authorList>
    </citation>
    <scope>NUCLEOTIDE SEQUENCE [LARGE SCALE GENOMIC DNA]</scope>
    <source>
        <strain evidence="3">wild</strain>
    </source>
</reference>
<evidence type="ECO:0000313" key="3">
    <source>
        <dbReference type="Proteomes" id="UP000507470"/>
    </source>
</evidence>
<organism evidence="2 3">
    <name type="scientific">Mytilus coruscus</name>
    <name type="common">Sea mussel</name>
    <dbReference type="NCBI Taxonomy" id="42192"/>
    <lineage>
        <taxon>Eukaryota</taxon>
        <taxon>Metazoa</taxon>
        <taxon>Spiralia</taxon>
        <taxon>Lophotrochozoa</taxon>
        <taxon>Mollusca</taxon>
        <taxon>Bivalvia</taxon>
        <taxon>Autobranchia</taxon>
        <taxon>Pteriomorphia</taxon>
        <taxon>Mytilida</taxon>
        <taxon>Mytiloidea</taxon>
        <taxon>Mytilidae</taxon>
        <taxon>Mytilinae</taxon>
        <taxon>Mytilus</taxon>
    </lineage>
</organism>
<feature type="compositionally biased region" description="Polar residues" evidence="1">
    <location>
        <begin position="7"/>
        <end position="26"/>
    </location>
</feature>
<gene>
    <name evidence="2" type="ORF">MCOR_23347</name>
</gene>
<evidence type="ECO:0000313" key="2">
    <source>
        <dbReference type="EMBL" id="CAC5388062.1"/>
    </source>
</evidence>
<protein>
    <submittedName>
        <fullName evidence="2">KIF21</fullName>
    </submittedName>
</protein>
<dbReference type="EMBL" id="CACVKT020004124">
    <property type="protein sequence ID" value="CAC5388062.1"/>
    <property type="molecule type" value="Genomic_DNA"/>
</dbReference>
<sequence length="157" mass="17371">MHGPVHPSTSGSPFPEQSENSASATKQDTYVDFIGLYADSSELSSDADKTCSLIPETETEDTKKDSDNTLDEQTMETESLPGPSGLCSTKEKHEIEDVTETVETISVSLVTTRICLGDDCYQKGGSMSFPRPYIMTPEMDWKLFFEGQRRNTGAWPR</sequence>
<name>A0A6J8BWK2_MYTCO</name>
<feature type="region of interest" description="Disordered" evidence="1">
    <location>
        <begin position="1"/>
        <end position="26"/>
    </location>
</feature>
<proteinExistence type="predicted"/>